<dbReference type="HOGENOM" id="CLU_3333051_0_0_0"/>
<name>L0DMM7_SINAD</name>
<evidence type="ECO:0000313" key="2">
    <source>
        <dbReference type="Proteomes" id="UP000010798"/>
    </source>
</evidence>
<dbReference type="EMBL" id="CP003364">
    <property type="protein sequence ID" value="AGA29911.1"/>
    <property type="molecule type" value="Genomic_DNA"/>
</dbReference>
<dbReference type="KEGG" id="saci:Sinac_5783"/>
<reference evidence="1 2" key="1">
    <citation type="submission" date="2012-02" db="EMBL/GenBank/DDBJ databases">
        <title>Complete sequence of chromosome of Singulisphaera acidiphila DSM 18658.</title>
        <authorList>
            <consortium name="US DOE Joint Genome Institute (JGI-PGF)"/>
            <person name="Lucas S."/>
            <person name="Copeland A."/>
            <person name="Lapidus A."/>
            <person name="Glavina del Rio T."/>
            <person name="Dalin E."/>
            <person name="Tice H."/>
            <person name="Bruce D."/>
            <person name="Goodwin L."/>
            <person name="Pitluck S."/>
            <person name="Peters L."/>
            <person name="Ovchinnikova G."/>
            <person name="Chertkov O."/>
            <person name="Kyrpides N."/>
            <person name="Mavromatis K."/>
            <person name="Ivanova N."/>
            <person name="Brettin T."/>
            <person name="Detter J.C."/>
            <person name="Han C."/>
            <person name="Larimer F."/>
            <person name="Land M."/>
            <person name="Hauser L."/>
            <person name="Markowitz V."/>
            <person name="Cheng J.-F."/>
            <person name="Hugenholtz P."/>
            <person name="Woyke T."/>
            <person name="Wu D."/>
            <person name="Tindall B."/>
            <person name="Pomrenke H."/>
            <person name="Brambilla E."/>
            <person name="Klenk H.-P."/>
            <person name="Eisen J.A."/>
        </authorList>
    </citation>
    <scope>NUCLEOTIDE SEQUENCE [LARGE SCALE GENOMIC DNA]</scope>
    <source>
        <strain evidence="2">ATCC BAA-1392 / DSM 18658 / VKM B-2454 / MOB10</strain>
    </source>
</reference>
<protein>
    <submittedName>
        <fullName evidence="1">Uncharacterized protein</fullName>
    </submittedName>
</protein>
<keyword evidence="2" id="KW-1185">Reference proteome</keyword>
<dbReference type="Proteomes" id="UP000010798">
    <property type="component" value="Chromosome"/>
</dbReference>
<dbReference type="AlphaFoldDB" id="L0DMM7"/>
<gene>
    <name evidence="1" type="ordered locus">Sinac_5783</name>
</gene>
<evidence type="ECO:0000313" key="1">
    <source>
        <dbReference type="EMBL" id="AGA29911.1"/>
    </source>
</evidence>
<proteinExistence type="predicted"/>
<sequence>MRDSCPSVESEAGRSFQDFYVRHTRYGTTQLIEKYTEE</sequence>
<accession>L0DMM7</accession>
<organism evidence="1 2">
    <name type="scientific">Singulisphaera acidiphila (strain ATCC BAA-1392 / DSM 18658 / VKM B-2454 / MOB10)</name>
    <dbReference type="NCBI Taxonomy" id="886293"/>
    <lineage>
        <taxon>Bacteria</taxon>
        <taxon>Pseudomonadati</taxon>
        <taxon>Planctomycetota</taxon>
        <taxon>Planctomycetia</taxon>
        <taxon>Isosphaerales</taxon>
        <taxon>Isosphaeraceae</taxon>
        <taxon>Singulisphaera</taxon>
    </lineage>
</organism>